<comment type="caution">
    <text evidence="1">The sequence shown here is derived from an EMBL/GenBank/DDBJ whole genome shotgun (WGS) entry which is preliminary data.</text>
</comment>
<dbReference type="EMBL" id="JALNTZ010000002">
    <property type="protein sequence ID" value="KAJ3662047.1"/>
    <property type="molecule type" value="Genomic_DNA"/>
</dbReference>
<protein>
    <submittedName>
        <fullName evidence="1">Uncharacterized protein</fullName>
    </submittedName>
</protein>
<organism evidence="1 2">
    <name type="scientific">Zophobas morio</name>
    <dbReference type="NCBI Taxonomy" id="2755281"/>
    <lineage>
        <taxon>Eukaryota</taxon>
        <taxon>Metazoa</taxon>
        <taxon>Ecdysozoa</taxon>
        <taxon>Arthropoda</taxon>
        <taxon>Hexapoda</taxon>
        <taxon>Insecta</taxon>
        <taxon>Pterygota</taxon>
        <taxon>Neoptera</taxon>
        <taxon>Endopterygota</taxon>
        <taxon>Coleoptera</taxon>
        <taxon>Polyphaga</taxon>
        <taxon>Cucujiformia</taxon>
        <taxon>Tenebrionidae</taxon>
        <taxon>Zophobas</taxon>
    </lineage>
</organism>
<accession>A0AA38MNH4</accession>
<evidence type="ECO:0000313" key="1">
    <source>
        <dbReference type="EMBL" id="KAJ3662047.1"/>
    </source>
</evidence>
<gene>
    <name evidence="1" type="ORF">Zmor_006414</name>
</gene>
<dbReference type="AlphaFoldDB" id="A0AA38MNH4"/>
<proteinExistence type="predicted"/>
<name>A0AA38MNH4_9CUCU</name>
<sequence>MECSLKNLDEWSATTSLKFSTTKSKCMLFTKQQIQEKPTLKLGNDNLQYVERKKFFGVVFDQHLTWKPHINFLKGTCSKLLNLSNVLTMLSVLSEMLIDKALEWFRKTNHSGILGTTSSRSSVTSTYRVMKKSWRSRL</sequence>
<evidence type="ECO:0000313" key="2">
    <source>
        <dbReference type="Proteomes" id="UP001168821"/>
    </source>
</evidence>
<keyword evidence="2" id="KW-1185">Reference proteome</keyword>
<dbReference type="Proteomes" id="UP001168821">
    <property type="component" value="Unassembled WGS sequence"/>
</dbReference>
<reference evidence="1" key="1">
    <citation type="journal article" date="2023" name="G3 (Bethesda)">
        <title>Whole genome assemblies of Zophobas morio and Tenebrio molitor.</title>
        <authorList>
            <person name="Kaur S."/>
            <person name="Stinson S.A."/>
            <person name="diCenzo G.C."/>
        </authorList>
    </citation>
    <scope>NUCLEOTIDE SEQUENCE</scope>
    <source>
        <strain evidence="1">QUZm001</strain>
    </source>
</reference>